<dbReference type="AlphaFoldDB" id="A0A3S4FA34"/>
<accession>A0A3S4FA34</accession>
<gene>
    <name evidence="1" type="ORF">NCTC8271_03143</name>
</gene>
<protein>
    <submittedName>
        <fullName evidence="1">Uncharacterized protein</fullName>
    </submittedName>
</protein>
<evidence type="ECO:0000313" key="2">
    <source>
        <dbReference type="Proteomes" id="UP000273655"/>
    </source>
</evidence>
<organism evidence="1 2">
    <name type="scientific">Salmonella enterica I</name>
    <dbReference type="NCBI Taxonomy" id="59201"/>
    <lineage>
        <taxon>Bacteria</taxon>
        <taxon>Pseudomonadati</taxon>
        <taxon>Pseudomonadota</taxon>
        <taxon>Gammaproteobacteria</taxon>
        <taxon>Enterobacterales</taxon>
        <taxon>Enterobacteriaceae</taxon>
        <taxon>Salmonella</taxon>
    </lineage>
</organism>
<dbReference type="Proteomes" id="UP000273655">
    <property type="component" value="Chromosome 1"/>
</dbReference>
<sequence length="50" mass="6145">MENPLYCCLLSGWQSQFWIYLSYLYLLHKMYDINLRIFISTTAYIQIFLN</sequence>
<reference evidence="1 2" key="1">
    <citation type="submission" date="2018-12" db="EMBL/GenBank/DDBJ databases">
        <authorList>
            <consortium name="Pathogen Informatics"/>
        </authorList>
    </citation>
    <scope>NUCLEOTIDE SEQUENCE [LARGE SCALE GENOMIC DNA]</scope>
    <source>
        <strain evidence="1 2">NCTC8271</strain>
    </source>
</reference>
<dbReference type="EMBL" id="LR134148">
    <property type="protein sequence ID" value="VEA38306.1"/>
    <property type="molecule type" value="Genomic_DNA"/>
</dbReference>
<evidence type="ECO:0000313" key="1">
    <source>
        <dbReference type="EMBL" id="VEA38306.1"/>
    </source>
</evidence>
<name>A0A3S4FA34_SALET</name>
<proteinExistence type="predicted"/>